<dbReference type="AlphaFoldDB" id="A0A6B0UF80"/>
<reference evidence="1" key="1">
    <citation type="submission" date="2019-12" db="EMBL/GenBank/DDBJ databases">
        <title>An insight into the sialome of adult female Ixodes ricinus ticks feeding for 6 days.</title>
        <authorList>
            <person name="Perner J."/>
            <person name="Ribeiro J.M.C."/>
        </authorList>
    </citation>
    <scope>NUCLEOTIDE SEQUENCE</scope>
    <source>
        <strain evidence="1">Semi-engorged</strain>
        <tissue evidence="1">Salivary glands</tissue>
    </source>
</reference>
<evidence type="ECO:0000313" key="1">
    <source>
        <dbReference type="EMBL" id="MXU85273.1"/>
    </source>
</evidence>
<proteinExistence type="predicted"/>
<organism evidence="1">
    <name type="scientific">Ixodes ricinus</name>
    <name type="common">Common tick</name>
    <name type="synonym">Acarus ricinus</name>
    <dbReference type="NCBI Taxonomy" id="34613"/>
    <lineage>
        <taxon>Eukaryota</taxon>
        <taxon>Metazoa</taxon>
        <taxon>Ecdysozoa</taxon>
        <taxon>Arthropoda</taxon>
        <taxon>Chelicerata</taxon>
        <taxon>Arachnida</taxon>
        <taxon>Acari</taxon>
        <taxon>Parasitiformes</taxon>
        <taxon>Ixodida</taxon>
        <taxon>Ixodoidea</taxon>
        <taxon>Ixodidae</taxon>
        <taxon>Ixodinae</taxon>
        <taxon>Ixodes</taxon>
    </lineage>
</organism>
<accession>A0A6B0UF80</accession>
<protein>
    <submittedName>
        <fullName evidence="1">Uncharacterized protein</fullName>
    </submittedName>
</protein>
<sequence>MFVGSLLTGVTLRGAAPPNSRPCCPRPHAGSASHVRSLAILTLGSWRRPWSLLLVRDFSTAARRKHGSNFELRTYREMKTMRVDQ</sequence>
<name>A0A6B0UF80_IXORI</name>
<dbReference type="EMBL" id="GIFC01003190">
    <property type="protein sequence ID" value="MXU85273.1"/>
    <property type="molecule type" value="Transcribed_RNA"/>
</dbReference>